<evidence type="ECO:0000313" key="2">
    <source>
        <dbReference type="EMBL" id="KAB8252352.1"/>
    </source>
</evidence>
<organism evidence="2">
    <name type="scientific">Aspergillus flavus</name>
    <dbReference type="NCBI Taxonomy" id="5059"/>
    <lineage>
        <taxon>Eukaryota</taxon>
        <taxon>Fungi</taxon>
        <taxon>Dikarya</taxon>
        <taxon>Ascomycota</taxon>
        <taxon>Pezizomycotina</taxon>
        <taxon>Eurotiomycetes</taxon>
        <taxon>Eurotiomycetidae</taxon>
        <taxon>Eurotiales</taxon>
        <taxon>Aspergillaceae</taxon>
        <taxon>Aspergillus</taxon>
        <taxon>Aspergillus subgen. Circumdati</taxon>
    </lineage>
</organism>
<gene>
    <name evidence="2" type="ORF">BDV35DRAFT_404995</name>
</gene>
<proteinExistence type="predicted"/>
<sequence length="684" mass="76680">MESTFGVILMGTPPSWIKSHIPSTTYRPHYKHYLSGAFGELYRGSHPRAYIIEGPPWSLAELVPHAIKDYQTTCPRAIIARRGYARLQSKNSGILAPNGCSTPKSSWPGIRLFGTLLVAHVATNMQISTSGADGTPTSVPKVNVPNCRYYLSGNIPTFTNKRNPVLIGCFSVLSDLHICLVRERVSSITPQDVFYASSIRDSLQEEPSIDVLWSCFCFYAYLPFSFAGAGDRKLDLPAFERGLILLPLQGTRLLGTIVDDFGPCWKRNEDPCSCRSRINRIFRSISLVNRQSSSDPRVARFDTFVTDDVIDAILLISPAHPLLNPSFEQLNPLAERFLERRPDQYHMKVNDLAALLCLMMRLRVNKPTWGRDFHYGSFEESCPEKEELANILARSFCLDQNEYLDPDAVFRALDILPNLEQCFHQLWATLFQPPTSTGIPDVETESSPDTTIDGILRAASLFIPPFQAHKRTELARNVELITFQKCYDSISQSLTDSLDLGHILQQTFHDDPSRLSHLVLFLGYQAQESEKVVVGAFFSSCTETHAAKEGKEPEKIGKSRIAPPLLLFQLQPSFSLFRWSGEDSMSSSQAYNSATGHTDHPNGIGDLNRSKVGMEIDSVTRQATFLRGTATATNRMSDGYEEVTRKYDGTETIDGDQQERKTIFTVTRIAIFNVDGGPNYDYPW</sequence>
<dbReference type="VEuPathDB" id="FungiDB:F9C07_2069170"/>
<evidence type="ECO:0000256" key="1">
    <source>
        <dbReference type="SAM" id="MobiDB-lite"/>
    </source>
</evidence>
<dbReference type="AlphaFoldDB" id="A0A5N6HCU6"/>
<dbReference type="EMBL" id="ML734555">
    <property type="protein sequence ID" value="KAB8252352.1"/>
    <property type="molecule type" value="Genomic_DNA"/>
</dbReference>
<name>A0A5N6HCU6_ASPFL</name>
<accession>A0A5N6HCU6</accession>
<dbReference type="Proteomes" id="UP000325434">
    <property type="component" value="Unassembled WGS sequence"/>
</dbReference>
<dbReference type="VEuPathDB" id="FungiDB:AFLA_011897"/>
<protein>
    <submittedName>
        <fullName evidence="2">Uncharacterized protein</fullName>
    </submittedName>
</protein>
<reference evidence="2" key="1">
    <citation type="submission" date="2019-04" db="EMBL/GenBank/DDBJ databases">
        <title>Friends and foes A comparative genomics study of 23 Aspergillus species from section Flavi.</title>
        <authorList>
            <consortium name="DOE Joint Genome Institute"/>
            <person name="Kjaerbolling I."/>
            <person name="Vesth T."/>
            <person name="Frisvad J.C."/>
            <person name="Nybo J.L."/>
            <person name="Theobald S."/>
            <person name="Kildgaard S."/>
            <person name="Isbrandt T."/>
            <person name="Kuo A."/>
            <person name="Sato A."/>
            <person name="Lyhne E.K."/>
            <person name="Kogle M.E."/>
            <person name="Wiebenga A."/>
            <person name="Kun R.S."/>
            <person name="Lubbers R.J."/>
            <person name="Makela M.R."/>
            <person name="Barry K."/>
            <person name="Chovatia M."/>
            <person name="Clum A."/>
            <person name="Daum C."/>
            <person name="Haridas S."/>
            <person name="He G."/>
            <person name="LaButti K."/>
            <person name="Lipzen A."/>
            <person name="Mondo S."/>
            <person name="Riley R."/>
            <person name="Salamov A."/>
            <person name="Simmons B.A."/>
            <person name="Magnuson J.K."/>
            <person name="Henrissat B."/>
            <person name="Mortensen U.H."/>
            <person name="Larsen T.O."/>
            <person name="Devries R.P."/>
            <person name="Grigoriev I.V."/>
            <person name="Machida M."/>
            <person name="Baker S.E."/>
            <person name="Andersen M.R."/>
        </authorList>
    </citation>
    <scope>NUCLEOTIDE SEQUENCE [LARGE SCALE GENOMIC DNA]</scope>
    <source>
        <strain evidence="2">CBS 121.62</strain>
    </source>
</reference>
<feature type="region of interest" description="Disordered" evidence="1">
    <location>
        <begin position="588"/>
        <end position="609"/>
    </location>
</feature>